<dbReference type="RefSeq" id="WP_283712518.1">
    <property type="nucleotide sequence ID" value="NZ_JASJEW010000001.1"/>
</dbReference>
<evidence type="ECO:0000256" key="7">
    <source>
        <dbReference type="ARBA" id="ARBA00022827"/>
    </source>
</evidence>
<dbReference type="InterPro" id="IPR020541">
    <property type="entry name" value="Chorismate_synthase_CS"/>
</dbReference>
<dbReference type="PANTHER" id="PTHR21085">
    <property type="entry name" value="CHORISMATE SYNTHASE"/>
    <property type="match status" value="1"/>
</dbReference>
<dbReference type="PIRSF" id="PIRSF001456">
    <property type="entry name" value="Chorismate_synth"/>
    <property type="match status" value="1"/>
</dbReference>
<comment type="caution">
    <text evidence="11">Lacks conserved residue(s) required for the propagation of feature annotation.</text>
</comment>
<evidence type="ECO:0000256" key="1">
    <source>
        <dbReference type="ARBA" id="ARBA00005044"/>
    </source>
</evidence>
<comment type="similarity">
    <text evidence="2 11">Belongs to the chorismate synthase family.</text>
</comment>
<evidence type="ECO:0000256" key="5">
    <source>
        <dbReference type="ARBA" id="ARBA00022630"/>
    </source>
</evidence>
<evidence type="ECO:0000313" key="13">
    <source>
        <dbReference type="Proteomes" id="UP001431693"/>
    </source>
</evidence>
<feature type="binding site" evidence="11">
    <location>
        <position position="298"/>
    </location>
    <ligand>
        <name>FMN</name>
        <dbReference type="ChEBI" id="CHEBI:58210"/>
    </ligand>
</feature>
<dbReference type="NCBIfam" id="TIGR00033">
    <property type="entry name" value="aroC"/>
    <property type="match status" value="1"/>
</dbReference>
<dbReference type="EMBL" id="JASJEX010000001">
    <property type="protein sequence ID" value="MDJ1128879.1"/>
    <property type="molecule type" value="Genomic_DNA"/>
</dbReference>
<keyword evidence="8 11" id="KW-0521">NADP</keyword>
<evidence type="ECO:0000256" key="3">
    <source>
        <dbReference type="ARBA" id="ARBA00013036"/>
    </source>
</evidence>
<dbReference type="InterPro" id="IPR035904">
    <property type="entry name" value="Chorismate_synth_AroC_sf"/>
</dbReference>
<comment type="caution">
    <text evidence="12">The sequence shown here is derived from an EMBL/GenBank/DDBJ whole genome shotgun (WGS) entry which is preliminary data.</text>
</comment>
<comment type="cofactor">
    <cofactor evidence="11">
        <name>FMNH2</name>
        <dbReference type="ChEBI" id="CHEBI:57618"/>
    </cofactor>
    <text evidence="11">Reduced FMN (FMNH(2)).</text>
</comment>
<dbReference type="HAMAP" id="MF_00300">
    <property type="entry name" value="Chorismate_synth"/>
    <property type="match status" value="1"/>
</dbReference>
<evidence type="ECO:0000256" key="4">
    <source>
        <dbReference type="ARBA" id="ARBA00022605"/>
    </source>
</evidence>
<comment type="subunit">
    <text evidence="11">Homotetramer.</text>
</comment>
<comment type="catalytic activity">
    <reaction evidence="11">
        <text>5-O-(1-carboxyvinyl)-3-phosphoshikimate = chorismate + phosphate</text>
        <dbReference type="Rhea" id="RHEA:21020"/>
        <dbReference type="ChEBI" id="CHEBI:29748"/>
        <dbReference type="ChEBI" id="CHEBI:43474"/>
        <dbReference type="ChEBI" id="CHEBI:57701"/>
        <dbReference type="EC" id="4.2.3.5"/>
    </reaction>
</comment>
<feature type="binding site" evidence="11">
    <location>
        <position position="47"/>
    </location>
    <ligand>
        <name>NADP(+)</name>
        <dbReference type="ChEBI" id="CHEBI:58349"/>
    </ligand>
</feature>
<name>A0ABT6ZIL3_9ACTN</name>
<evidence type="ECO:0000256" key="2">
    <source>
        <dbReference type="ARBA" id="ARBA00008014"/>
    </source>
</evidence>
<dbReference type="EC" id="4.2.3.5" evidence="3 11"/>
<keyword evidence="7 11" id="KW-0274">FAD</keyword>
<feature type="binding site" evidence="11">
    <location>
        <begin position="126"/>
        <end position="128"/>
    </location>
    <ligand>
        <name>FMN</name>
        <dbReference type="ChEBI" id="CHEBI:58210"/>
    </ligand>
</feature>
<reference evidence="12" key="1">
    <citation type="submission" date="2023-05" db="EMBL/GenBank/DDBJ databases">
        <title>[olsenella] sp. nov., isolated from a pig farm feces dump.</title>
        <authorList>
            <person name="Chang Y.-H."/>
        </authorList>
    </citation>
    <scope>NUCLEOTIDE SEQUENCE</scope>
    <source>
        <strain evidence="12">YH-ols2217</strain>
    </source>
</reference>
<dbReference type="InterPro" id="IPR000453">
    <property type="entry name" value="Chorismate_synth"/>
</dbReference>
<comment type="function">
    <text evidence="11">Catalyzes the anti-1,4-elimination of the C-3 phosphate and the C-6 proR hydrogen from 5-enolpyruvylshikimate-3-phosphate (EPSP) to yield chorismate, which is the branch point compound that serves as the starting substrate for the three terminal pathways of aromatic amino acid biosynthesis. This reaction introduces a second double bond into the aromatic ring system.</text>
</comment>
<sequence length="371" mass="38072">MSSSFGRTLRVTVFGQSHSPAIGCVVEGLPSGFAPDLGRLQRFMERRAPGQGPWATTRKEPDVPEFVSGLNPRGETCGAPLCALIRNTNTRSQDYAALVRVPRPSHADWPAEARWHGSQDVAGGGHFSGRLTAPLCVAGGIALQMLEDRGVSVAAHLAQVGAAVDEPFAALGSPAEQTATLASQIDALAGRSFPAISPEAAAAMQAVIEDARKGQDSVGGRVECVATGMPVGVGSPMFDGVENLLARALFGIPAVKALEFGRGSQVAGLCGSQHNDPWVPGPDGAPVPAKNDAGGLVGGLTTGAPILFSVAVKPTASIGLPQESVDLATGEAVELRVKGRHDPCIAPRAVPVVEAVTALVLLDALLTYAPQ</sequence>
<comment type="pathway">
    <text evidence="1 11">Metabolic intermediate biosynthesis; chorismate biosynthesis; chorismate from D-erythrose 4-phosphate and phosphoenolpyruvate: step 7/7.</text>
</comment>
<keyword evidence="6 11" id="KW-0288">FMN</keyword>
<dbReference type="SUPFAM" id="SSF103263">
    <property type="entry name" value="Chorismate synthase, AroC"/>
    <property type="match status" value="1"/>
</dbReference>
<evidence type="ECO:0000256" key="8">
    <source>
        <dbReference type="ARBA" id="ARBA00022857"/>
    </source>
</evidence>
<evidence type="ECO:0000256" key="6">
    <source>
        <dbReference type="ARBA" id="ARBA00022643"/>
    </source>
</evidence>
<protein>
    <recommendedName>
        <fullName evidence="3 11">Chorismate synthase</fullName>
        <shortName evidence="11">CS</shortName>
        <ecNumber evidence="3 11">4.2.3.5</ecNumber>
    </recommendedName>
    <alternativeName>
        <fullName evidence="11">5-enolpyruvylshikimate-3-phosphate phospholyase</fullName>
    </alternativeName>
</protein>
<proteinExistence type="inferred from homology"/>
<dbReference type="PROSITE" id="PS00789">
    <property type="entry name" value="CHORISMATE_SYNTHASE_3"/>
    <property type="match status" value="1"/>
</dbReference>
<keyword evidence="9 11" id="KW-0057">Aromatic amino acid biosynthesis</keyword>
<dbReference type="CDD" id="cd07304">
    <property type="entry name" value="Chorismate_synthase"/>
    <property type="match status" value="1"/>
</dbReference>
<accession>A0ABT6ZIL3</accession>
<dbReference type="Gene3D" id="3.60.150.10">
    <property type="entry name" value="Chorismate synthase AroC"/>
    <property type="match status" value="1"/>
</dbReference>
<keyword evidence="10 11" id="KW-0456">Lyase</keyword>
<dbReference type="Pfam" id="PF01264">
    <property type="entry name" value="Chorismate_synt"/>
    <property type="match status" value="1"/>
</dbReference>
<dbReference type="NCBIfam" id="NF003793">
    <property type="entry name" value="PRK05382.1"/>
    <property type="match status" value="1"/>
</dbReference>
<evidence type="ECO:0000256" key="10">
    <source>
        <dbReference type="ARBA" id="ARBA00023239"/>
    </source>
</evidence>
<evidence type="ECO:0000313" key="12">
    <source>
        <dbReference type="EMBL" id="MDJ1128879.1"/>
    </source>
</evidence>
<keyword evidence="13" id="KW-1185">Reference proteome</keyword>
<keyword evidence="5 11" id="KW-0285">Flavoprotein</keyword>
<dbReference type="GO" id="GO:0004107">
    <property type="term" value="F:chorismate synthase activity"/>
    <property type="evidence" value="ECO:0007669"/>
    <property type="project" value="UniProtKB-EC"/>
</dbReference>
<evidence type="ECO:0000256" key="9">
    <source>
        <dbReference type="ARBA" id="ARBA00023141"/>
    </source>
</evidence>
<gene>
    <name evidence="11 12" type="primary">aroC</name>
    <name evidence="12" type="ORF">QJ043_02125</name>
</gene>
<feature type="binding site" evidence="11">
    <location>
        <begin position="313"/>
        <end position="317"/>
    </location>
    <ligand>
        <name>FMN</name>
        <dbReference type="ChEBI" id="CHEBI:58210"/>
    </ligand>
</feature>
<dbReference type="PANTHER" id="PTHR21085:SF0">
    <property type="entry name" value="CHORISMATE SYNTHASE"/>
    <property type="match status" value="1"/>
</dbReference>
<evidence type="ECO:0000256" key="11">
    <source>
        <dbReference type="HAMAP-Rule" id="MF_00300"/>
    </source>
</evidence>
<feature type="binding site" evidence="11">
    <location>
        <position position="340"/>
    </location>
    <ligand>
        <name>FMN</name>
        <dbReference type="ChEBI" id="CHEBI:58210"/>
    </ligand>
</feature>
<keyword evidence="4 11" id="KW-0028">Amino-acid biosynthesis</keyword>
<dbReference type="Proteomes" id="UP001431693">
    <property type="component" value="Unassembled WGS sequence"/>
</dbReference>
<organism evidence="12 13">
    <name type="scientific">Kribbibacterium absianum</name>
    <dbReference type="NCBI Taxonomy" id="3044210"/>
    <lineage>
        <taxon>Bacteria</taxon>
        <taxon>Bacillati</taxon>
        <taxon>Actinomycetota</taxon>
        <taxon>Coriobacteriia</taxon>
        <taxon>Coriobacteriales</taxon>
        <taxon>Kribbibacteriaceae</taxon>
        <taxon>Kribbibacterium</taxon>
    </lineage>
</organism>